<dbReference type="SUPFAM" id="SSF56327">
    <property type="entry name" value="LDH C-terminal domain-like"/>
    <property type="match status" value="1"/>
</dbReference>
<dbReference type="NCBIfam" id="NF011657">
    <property type="entry name" value="PRK15076.1"/>
    <property type="match status" value="1"/>
</dbReference>
<dbReference type="Pfam" id="PF02056">
    <property type="entry name" value="Glyco_hydro_4"/>
    <property type="match status" value="1"/>
</dbReference>
<evidence type="ECO:0000256" key="11">
    <source>
        <dbReference type="PIRSR" id="PIRSR601088-4"/>
    </source>
</evidence>
<dbReference type="GO" id="GO:0046872">
    <property type="term" value="F:metal ion binding"/>
    <property type="evidence" value="ECO:0007669"/>
    <property type="project" value="UniProtKB-KW"/>
</dbReference>
<dbReference type="PANTHER" id="PTHR32092:SF6">
    <property type="entry name" value="ALPHA-GALACTOSIDASE"/>
    <property type="match status" value="1"/>
</dbReference>
<feature type="binding site" evidence="9">
    <location>
        <position position="263"/>
    </location>
    <ligand>
        <name>substrate</name>
    </ligand>
</feature>
<keyword evidence="6 10" id="KW-0464">Manganese</keyword>
<evidence type="ECO:0000256" key="2">
    <source>
        <dbReference type="ARBA" id="ARBA00010141"/>
    </source>
</evidence>
<feature type="binding site" evidence="9">
    <location>
        <position position="147"/>
    </location>
    <ligand>
        <name>substrate</name>
    </ligand>
</feature>
<proteinExistence type="inferred from homology"/>
<evidence type="ECO:0000256" key="9">
    <source>
        <dbReference type="PIRSR" id="PIRSR601088-2"/>
    </source>
</evidence>
<dbReference type="InterPro" id="IPR053715">
    <property type="entry name" value="GH4_Enzyme_sf"/>
</dbReference>
<gene>
    <name evidence="14" type="ORF">ENU78_02130</name>
</gene>
<dbReference type="CDD" id="cd05297">
    <property type="entry name" value="GH4_alpha_glucosidase_galactosidase"/>
    <property type="match status" value="1"/>
</dbReference>
<comment type="cofactor">
    <cofactor evidence="12">
        <name>NAD(+)</name>
        <dbReference type="ChEBI" id="CHEBI:57540"/>
    </cofactor>
    <text evidence="12">Binds 1 NAD(+) per subunit.</text>
</comment>
<evidence type="ECO:0000259" key="13">
    <source>
        <dbReference type="Pfam" id="PF11975"/>
    </source>
</evidence>
<evidence type="ECO:0000256" key="8">
    <source>
        <dbReference type="ARBA" id="ARBA00023295"/>
    </source>
</evidence>
<dbReference type="RefSeq" id="WP_149122749.1">
    <property type="nucleotide sequence ID" value="NZ_VTFL01000002.1"/>
</dbReference>
<dbReference type="AlphaFoldDB" id="A0A7V4DXS2"/>
<evidence type="ECO:0000256" key="10">
    <source>
        <dbReference type="PIRSR" id="PIRSR601088-3"/>
    </source>
</evidence>
<evidence type="ECO:0000256" key="12">
    <source>
        <dbReference type="RuleBase" id="RU361152"/>
    </source>
</evidence>
<feature type="binding site" evidence="10">
    <location>
        <position position="198"/>
    </location>
    <ligand>
        <name>Mn(2+)</name>
        <dbReference type="ChEBI" id="CHEBI:29035"/>
    </ligand>
</feature>
<keyword evidence="5 12" id="KW-0520">NAD</keyword>
<dbReference type="Gene3D" id="3.90.1820.10">
    <property type="entry name" value="AglA-like glucosidase"/>
    <property type="match status" value="1"/>
</dbReference>
<keyword evidence="10" id="KW-0408">Iron</keyword>
<evidence type="ECO:0000256" key="7">
    <source>
        <dbReference type="ARBA" id="ARBA00023277"/>
    </source>
</evidence>
<dbReference type="InterPro" id="IPR015955">
    <property type="entry name" value="Lactate_DH/Glyco_Ohase_4_C"/>
</dbReference>
<keyword evidence="10" id="KW-0170">Cobalt</keyword>
<feature type="site" description="Increases basicity of active site Tyr" evidence="11">
    <location>
        <position position="109"/>
    </location>
</feature>
<comment type="similarity">
    <text evidence="2 12">Belongs to the glycosyl hydrolase 4 family.</text>
</comment>
<dbReference type="PRINTS" id="PR00732">
    <property type="entry name" value="GLHYDRLASE4"/>
</dbReference>
<dbReference type="GO" id="GO:0004553">
    <property type="term" value="F:hydrolase activity, hydrolyzing O-glycosyl compounds"/>
    <property type="evidence" value="ECO:0007669"/>
    <property type="project" value="InterPro"/>
</dbReference>
<dbReference type="InterPro" id="IPR036291">
    <property type="entry name" value="NAD(P)-bd_dom_sf"/>
</dbReference>
<dbReference type="Pfam" id="PF11975">
    <property type="entry name" value="Glyco_hydro_4C"/>
    <property type="match status" value="1"/>
</dbReference>
<dbReference type="GO" id="GO:0016616">
    <property type="term" value="F:oxidoreductase activity, acting on the CH-OH group of donors, NAD or NADP as acceptor"/>
    <property type="evidence" value="ECO:0007669"/>
    <property type="project" value="InterPro"/>
</dbReference>
<evidence type="ECO:0000313" key="14">
    <source>
        <dbReference type="EMBL" id="HGK23238.1"/>
    </source>
</evidence>
<evidence type="ECO:0000256" key="6">
    <source>
        <dbReference type="ARBA" id="ARBA00023211"/>
    </source>
</evidence>
<comment type="cofactor">
    <cofactor evidence="1">
        <name>Mn(2+)</name>
        <dbReference type="ChEBI" id="CHEBI:29035"/>
    </cofactor>
</comment>
<keyword evidence="7" id="KW-0119">Carbohydrate metabolism</keyword>
<keyword evidence="4 12" id="KW-0378">Hydrolase</keyword>
<dbReference type="InterPro" id="IPR022616">
    <property type="entry name" value="Glyco_hydro_4_C"/>
</dbReference>
<evidence type="ECO:0000256" key="3">
    <source>
        <dbReference type="ARBA" id="ARBA00022723"/>
    </source>
</evidence>
<dbReference type="PANTHER" id="PTHR32092">
    <property type="entry name" value="6-PHOSPHO-BETA-GLUCOSIDASE-RELATED"/>
    <property type="match status" value="1"/>
</dbReference>
<accession>A0A7V4DXS2</accession>
<sequence length="429" mass="49195">MPKIAFIGAGSVVFAKRLIMDILSYPELSDAEIALMDINKERLELIYELTKKIIEKLNSPAKVIATLDRREALDGANYVINMIQVGGLEMFEKDVEIPRKYGIDQTVGDTIGPGGVFRGLRTIPVLLDIARDMEELCPDALFINYSNPMAINCWALNKATKIKNVGLCHSVQGTAMQLASYIGVPYEEVYYWVAGINHMAWFLEFKRNGEDLYPRLWQAMENPEIYKKDAVRFEIMKHLGYFVTESTHHMSEYVPYFRKNPERIKELIPERWDYLEICKNGWQPHYERIKKEIKGEEPIIIERSHEYASSIIYSMETNNPCRINGNVNNDNLITNLPKDCCVEVPCLVDKSGIHPCFVGDLPPQLAALNRTNINVQELAVLGALEKDPNKIYQAIMLDPLTSAILELREVKKMVDEMLEAEKEWIKIFE</sequence>
<evidence type="ECO:0000256" key="5">
    <source>
        <dbReference type="ARBA" id="ARBA00023027"/>
    </source>
</evidence>
<evidence type="ECO:0000256" key="1">
    <source>
        <dbReference type="ARBA" id="ARBA00001936"/>
    </source>
</evidence>
<keyword evidence="10" id="KW-0533">Nickel</keyword>
<dbReference type="SUPFAM" id="SSF51735">
    <property type="entry name" value="NAD(P)-binding Rossmann-fold domains"/>
    <property type="match status" value="1"/>
</dbReference>
<organism evidence="14">
    <name type="scientific">Dictyoglomus thermophilum</name>
    <dbReference type="NCBI Taxonomy" id="14"/>
    <lineage>
        <taxon>Bacteria</taxon>
        <taxon>Pseudomonadati</taxon>
        <taxon>Dictyoglomota</taxon>
        <taxon>Dictyoglomia</taxon>
        <taxon>Dictyoglomales</taxon>
        <taxon>Dictyoglomaceae</taxon>
        <taxon>Dictyoglomus</taxon>
    </lineage>
</organism>
<name>A0A7V4DXS2_DICTH</name>
<keyword evidence="8 12" id="KW-0326">Glycosidase</keyword>
<feature type="domain" description="Glycosyl hydrolase family 4 C-terminal" evidence="13">
    <location>
        <begin position="193"/>
        <end position="401"/>
    </location>
</feature>
<dbReference type="InterPro" id="IPR001088">
    <property type="entry name" value="Glyco_hydro_4"/>
</dbReference>
<comment type="caution">
    <text evidence="14">The sequence shown here is derived from an EMBL/GenBank/DDBJ whole genome shotgun (WGS) entry which is preliminary data.</text>
</comment>
<evidence type="ECO:0000256" key="4">
    <source>
        <dbReference type="ARBA" id="ARBA00022801"/>
    </source>
</evidence>
<reference evidence="14" key="1">
    <citation type="journal article" date="2020" name="mSystems">
        <title>Genome- and Community-Level Interaction Insights into Carbon Utilization and Element Cycling Functions of Hydrothermarchaeota in Hydrothermal Sediment.</title>
        <authorList>
            <person name="Zhou Z."/>
            <person name="Liu Y."/>
            <person name="Xu W."/>
            <person name="Pan J."/>
            <person name="Luo Z.H."/>
            <person name="Li M."/>
        </authorList>
    </citation>
    <scope>NUCLEOTIDE SEQUENCE [LARGE SCALE GENOMIC DNA]</scope>
    <source>
        <strain evidence="14">SpSt-70</strain>
    </source>
</reference>
<feature type="binding site" evidence="10">
    <location>
        <position position="168"/>
    </location>
    <ligand>
        <name>Mn(2+)</name>
        <dbReference type="ChEBI" id="CHEBI:29035"/>
    </ligand>
</feature>
<keyword evidence="3 10" id="KW-0479">Metal-binding</keyword>
<dbReference type="GO" id="GO:0005975">
    <property type="term" value="P:carbohydrate metabolic process"/>
    <property type="evidence" value="ECO:0007669"/>
    <property type="project" value="InterPro"/>
</dbReference>
<dbReference type="EMBL" id="DTDV01000006">
    <property type="protein sequence ID" value="HGK23238.1"/>
    <property type="molecule type" value="Genomic_DNA"/>
</dbReference>
<protein>
    <submittedName>
        <fullName evidence="14">Alpha-glucosidase/alpha-galactosidase</fullName>
    </submittedName>
</protein>